<dbReference type="HOGENOM" id="CLU_568208_0_0_9"/>
<protein>
    <submittedName>
        <fullName evidence="1">Uncharacterized protein</fullName>
    </submittedName>
</protein>
<organism evidence="1 2">
    <name type="scientific">Anaerotruncus colihominis DSM 17241</name>
    <dbReference type="NCBI Taxonomy" id="445972"/>
    <lineage>
        <taxon>Bacteria</taxon>
        <taxon>Bacillati</taxon>
        <taxon>Bacillota</taxon>
        <taxon>Clostridia</taxon>
        <taxon>Eubacteriales</taxon>
        <taxon>Oscillospiraceae</taxon>
        <taxon>Anaerotruncus</taxon>
    </lineage>
</organism>
<reference evidence="1" key="1">
    <citation type="submission" date="2007-11" db="EMBL/GenBank/DDBJ databases">
        <authorList>
            <person name="Fulton L."/>
            <person name="Clifton S."/>
            <person name="Fulton B."/>
            <person name="Xu J."/>
            <person name="Minx P."/>
            <person name="Pepin K.H."/>
            <person name="Johnson M."/>
            <person name="Thiruvilangam P."/>
            <person name="Bhonagiri V."/>
            <person name="Nash W.E."/>
            <person name="Mardis E.R."/>
            <person name="Wilson R.K."/>
        </authorList>
    </citation>
    <scope>NUCLEOTIDE SEQUENCE [LARGE SCALE GENOMIC DNA]</scope>
    <source>
        <strain evidence="1">DSM 17241</strain>
    </source>
</reference>
<reference evidence="1" key="2">
    <citation type="submission" date="2013-09" db="EMBL/GenBank/DDBJ databases">
        <title>Draft genome sequence of Anaerotruncus colihominis(DSM 17241).</title>
        <authorList>
            <person name="Sudarsanam P."/>
            <person name="Ley R."/>
            <person name="Guruge J."/>
            <person name="Turnbaugh P.J."/>
            <person name="Mahowald M."/>
            <person name="Liep D."/>
            <person name="Gordon J."/>
        </authorList>
    </citation>
    <scope>NUCLEOTIDE SEQUENCE</scope>
    <source>
        <strain evidence="1">DSM 17241</strain>
    </source>
</reference>
<comment type="caution">
    <text evidence="1">The sequence shown here is derived from an EMBL/GenBank/DDBJ whole genome shotgun (WGS) entry which is preliminary data.</text>
</comment>
<sequence length="480" mass="54770">MTGSISTEVWLDQRRWDALEEALKAQGSDIEQHLQDYLITLYNETVPLEQWTQIETAITKEELESAREAEDQKVYAAFHIREHGHDSVFSTCNGEEFLDVAIRLRRYLQGGAAAVKGDFSHHFYNSQPITRVRFEELSALRLENTGKVAGAFEIDLDAGWCSALNLADGWQTFKIKDVSTAAYQSTRSRSSQRNEQWRKFIDYLYGRDIELQTFDPVETRGIRPLREGDLTFPEEIILSGHCLNFQFDFVSAEAQREVLGAALDHPSEGSWLDILCNYDVARQEIDHSLSLTLYNRDGAVRQSFSYPLGKEERALLRKQMEVDCLCRTGKTLNDYYARLDLERESPPELTAGTKRLPADAVSFADEISECDGKLNFYIPINFDPDAVFGTNVASAFNDDWLNVYASFDWKTGRLDSALAVYLVCADGHEFAFSYPLTPAEQVQLWEKMDAYCRQQTGQGLEDTRAALLREQREDTPEIQM</sequence>
<accession>B0PFI6</accession>
<dbReference type="AlphaFoldDB" id="B0PFI6"/>
<dbReference type="EMBL" id="ABGD02000026">
    <property type="protein sequence ID" value="EDS09762.1"/>
    <property type="molecule type" value="Genomic_DNA"/>
</dbReference>
<name>B0PFI6_9FIRM</name>
<dbReference type="RefSeq" id="WP_006876427.1">
    <property type="nucleotide sequence ID" value="NZ_DS544187.1"/>
</dbReference>
<dbReference type="Proteomes" id="UP000003803">
    <property type="component" value="Unassembled WGS sequence"/>
</dbReference>
<evidence type="ECO:0000313" key="2">
    <source>
        <dbReference type="Proteomes" id="UP000003803"/>
    </source>
</evidence>
<keyword evidence="2" id="KW-1185">Reference proteome</keyword>
<dbReference type="eggNOG" id="ENOG502Z9KZ">
    <property type="taxonomic scope" value="Bacteria"/>
</dbReference>
<gene>
    <name evidence="1" type="ORF">ANACOL_03566</name>
</gene>
<evidence type="ECO:0000313" key="1">
    <source>
        <dbReference type="EMBL" id="EDS09762.1"/>
    </source>
</evidence>
<proteinExistence type="predicted"/>